<comment type="caution">
    <text evidence="2">The sequence shown here is derived from an EMBL/GenBank/DDBJ whole genome shotgun (WGS) entry which is preliminary data.</text>
</comment>
<dbReference type="Proteomes" id="UP001217089">
    <property type="component" value="Unassembled WGS sequence"/>
</dbReference>
<feature type="compositionally biased region" description="Basic and acidic residues" evidence="1">
    <location>
        <begin position="51"/>
        <end position="64"/>
    </location>
</feature>
<evidence type="ECO:0000313" key="2">
    <source>
        <dbReference type="EMBL" id="KAJ8309561.1"/>
    </source>
</evidence>
<organism evidence="2 3">
    <name type="scientific">Tegillarca granosa</name>
    <name type="common">Malaysian cockle</name>
    <name type="synonym">Anadara granosa</name>
    <dbReference type="NCBI Taxonomy" id="220873"/>
    <lineage>
        <taxon>Eukaryota</taxon>
        <taxon>Metazoa</taxon>
        <taxon>Spiralia</taxon>
        <taxon>Lophotrochozoa</taxon>
        <taxon>Mollusca</taxon>
        <taxon>Bivalvia</taxon>
        <taxon>Autobranchia</taxon>
        <taxon>Pteriomorphia</taxon>
        <taxon>Arcoida</taxon>
        <taxon>Arcoidea</taxon>
        <taxon>Arcidae</taxon>
        <taxon>Tegillarca</taxon>
    </lineage>
</organism>
<evidence type="ECO:0000313" key="3">
    <source>
        <dbReference type="Proteomes" id="UP001217089"/>
    </source>
</evidence>
<gene>
    <name evidence="2" type="ORF">KUTeg_014435</name>
</gene>
<keyword evidence="3" id="KW-1185">Reference proteome</keyword>
<evidence type="ECO:0000256" key="1">
    <source>
        <dbReference type="SAM" id="MobiDB-lite"/>
    </source>
</evidence>
<sequence>MCDLYEEADDYECPFQEFTPKALAEIENRIKEQQAEANEQKQTEEGEEEEPPHHEEEKKPNPKWEIGKKIPLSFKDDFDSKLVGKPLVDLDPYYENDLTFMVIGKDMSVSRFSATKALFLLTPFNPLRRLAVYILVHPYPL</sequence>
<proteinExistence type="predicted"/>
<accession>A0ABQ9EWJ2</accession>
<reference evidence="2 3" key="1">
    <citation type="submission" date="2022-12" db="EMBL/GenBank/DDBJ databases">
        <title>Chromosome-level genome of Tegillarca granosa.</title>
        <authorList>
            <person name="Kim J."/>
        </authorList>
    </citation>
    <scope>NUCLEOTIDE SEQUENCE [LARGE SCALE GENOMIC DNA]</scope>
    <source>
        <strain evidence="2">Teg-2019</strain>
        <tissue evidence="2">Adductor muscle</tissue>
    </source>
</reference>
<feature type="region of interest" description="Disordered" evidence="1">
    <location>
        <begin position="24"/>
        <end position="64"/>
    </location>
</feature>
<dbReference type="EMBL" id="JARBDR010000657">
    <property type="protein sequence ID" value="KAJ8309561.1"/>
    <property type="molecule type" value="Genomic_DNA"/>
</dbReference>
<protein>
    <submittedName>
        <fullName evidence="2">Uncharacterized protein</fullName>
    </submittedName>
</protein>
<name>A0ABQ9EWJ2_TEGGR</name>
<feature type="compositionally biased region" description="Basic and acidic residues" evidence="1">
    <location>
        <begin position="24"/>
        <end position="44"/>
    </location>
</feature>